<dbReference type="PANTHER" id="PTHR21255">
    <property type="entry name" value="T-COMPLEX-ASSOCIATED-TESTIS-EXPRESSED 1/ DYNEIN LIGHT CHAIN"/>
    <property type="match status" value="1"/>
</dbReference>
<dbReference type="RefSeq" id="XP_023422817.1">
    <property type="nucleotide sequence ID" value="XM_023567049.2"/>
</dbReference>
<keyword evidence="4" id="KW-1185">Reference proteome</keyword>
<evidence type="ECO:0000256" key="1">
    <source>
        <dbReference type="ARBA" id="ARBA00005361"/>
    </source>
</evidence>
<dbReference type="GeneID" id="100726339"/>
<dbReference type="CDD" id="cd21461">
    <property type="entry name" value="DLC-like_TCTEX1D4"/>
    <property type="match status" value="1"/>
</dbReference>
<name>H0VV01_CAVPO</name>
<protein>
    <submittedName>
        <fullName evidence="3">Dynein light chain Tctex-type 4</fullName>
    </submittedName>
</protein>
<dbReference type="GO" id="GO:0007018">
    <property type="term" value="P:microtubule-based movement"/>
    <property type="evidence" value="ECO:0007669"/>
    <property type="project" value="TreeGrafter"/>
</dbReference>
<dbReference type="STRING" id="10141.ENSCPOP00000014526"/>
<dbReference type="Proteomes" id="UP000005447">
    <property type="component" value="Unassembled WGS sequence"/>
</dbReference>
<reference evidence="3" key="3">
    <citation type="submission" date="2025-09" db="UniProtKB">
        <authorList>
            <consortium name="Ensembl"/>
        </authorList>
    </citation>
    <scope>IDENTIFICATION</scope>
    <source>
        <strain evidence="3">2N</strain>
    </source>
</reference>
<dbReference type="EMBL" id="AAKN02055181">
    <property type="status" value="NOT_ANNOTATED_CDS"/>
    <property type="molecule type" value="Genomic_DNA"/>
</dbReference>
<dbReference type="Gene3D" id="3.30.1140.40">
    <property type="entry name" value="Tctex-1"/>
    <property type="match status" value="1"/>
</dbReference>
<dbReference type="Pfam" id="PF03645">
    <property type="entry name" value="Tctex-1"/>
    <property type="match status" value="1"/>
</dbReference>
<proteinExistence type="inferred from homology"/>
<dbReference type="Ensembl" id="ENSCPOT00000025261.2">
    <property type="protein sequence ID" value="ENSCPOP00000014526.1"/>
    <property type="gene ID" value="ENSCPOG00000025746.2"/>
</dbReference>
<dbReference type="GO" id="GO:0005868">
    <property type="term" value="C:cytoplasmic dynein complex"/>
    <property type="evidence" value="ECO:0007669"/>
    <property type="project" value="TreeGrafter"/>
</dbReference>
<dbReference type="HOGENOM" id="CLU_097204_1_1_1"/>
<dbReference type="VEuPathDB" id="HostDB:ENSCPOG00000025746"/>
<dbReference type="Bgee" id="ENSCPOG00000025746">
    <property type="expression patterns" value="Expressed in ovary"/>
</dbReference>
<dbReference type="InterPro" id="IPR038586">
    <property type="entry name" value="Tctex-1-like_sf"/>
</dbReference>
<gene>
    <name evidence="3" type="primary">DYNLT4</name>
</gene>
<dbReference type="InterPro" id="IPR005334">
    <property type="entry name" value="Tctex-1-like"/>
</dbReference>
<evidence type="ECO:0000313" key="3">
    <source>
        <dbReference type="Ensembl" id="ENSCPOP00000014526.1"/>
    </source>
</evidence>
<dbReference type="GO" id="GO:0001669">
    <property type="term" value="C:acrosomal vesicle"/>
    <property type="evidence" value="ECO:0007669"/>
    <property type="project" value="Ensembl"/>
</dbReference>
<feature type="compositionally biased region" description="Basic and acidic residues" evidence="2">
    <location>
        <begin position="10"/>
        <end position="20"/>
    </location>
</feature>
<dbReference type="CTD" id="343521"/>
<dbReference type="GO" id="GO:0045505">
    <property type="term" value="F:dynein intermediate chain binding"/>
    <property type="evidence" value="ECO:0007669"/>
    <property type="project" value="TreeGrafter"/>
</dbReference>
<dbReference type="GeneTree" id="ENSGT00940000162474"/>
<accession>H0VV01</accession>
<dbReference type="OMA" id="CPPRYKL"/>
<dbReference type="OrthoDB" id="10260741at2759"/>
<dbReference type="GO" id="GO:0005815">
    <property type="term" value="C:microtubule organizing center"/>
    <property type="evidence" value="ECO:0007669"/>
    <property type="project" value="Ensembl"/>
</dbReference>
<reference evidence="3" key="2">
    <citation type="submission" date="2025-08" db="UniProtKB">
        <authorList>
            <consortium name="Ensembl"/>
        </authorList>
    </citation>
    <scope>IDENTIFICATION</scope>
    <source>
        <strain evidence="3">2N</strain>
    </source>
</reference>
<sequence>MTGRGLVSGHQEEETTKDPGAKIPPVWPRSRLPSIDEVRPAGTGLGPASRRGSVLGLPLSFSRRNSLVGLGLGASGRRPSLAPGSPLASRISFSGLPLTTARRVAPSYRLEPAPGQRWEAVHAQQALEAALQIALNNMRFSGYSGTEAGKLTRELCDQVHVRLRECTPPRYKLVCNVVLGPCAGQDVQVVSRALWDETCDGLASASFTNASLFVVATVHGLYCE</sequence>
<dbReference type="RefSeq" id="XP_013013494.1">
    <property type="nucleotide sequence ID" value="XM_013158040.2"/>
</dbReference>
<dbReference type="GO" id="GO:0036126">
    <property type="term" value="C:sperm flagellum"/>
    <property type="evidence" value="ECO:0007669"/>
    <property type="project" value="Ensembl"/>
</dbReference>
<dbReference type="PANTHER" id="PTHR21255:SF55">
    <property type="entry name" value="DYNEIN LIGHT CHAIN TCTEX-TYPE 4"/>
    <property type="match status" value="1"/>
</dbReference>
<dbReference type="AlphaFoldDB" id="H0VV01"/>
<dbReference type="RefSeq" id="XP_063092318.1">
    <property type="nucleotide sequence ID" value="XM_063236248.1"/>
</dbReference>
<dbReference type="GO" id="GO:0008157">
    <property type="term" value="F:protein phosphatase 1 binding"/>
    <property type="evidence" value="ECO:0007669"/>
    <property type="project" value="Ensembl"/>
</dbReference>
<dbReference type="RefSeq" id="XP_013013489.1">
    <property type="nucleotide sequence ID" value="XM_013158035.3"/>
</dbReference>
<dbReference type="GO" id="GO:0005730">
    <property type="term" value="C:nucleolus"/>
    <property type="evidence" value="ECO:0007669"/>
    <property type="project" value="Ensembl"/>
</dbReference>
<organism evidence="3 4">
    <name type="scientific">Cavia porcellus</name>
    <name type="common">Guinea pig</name>
    <dbReference type="NCBI Taxonomy" id="10141"/>
    <lineage>
        <taxon>Eukaryota</taxon>
        <taxon>Metazoa</taxon>
        <taxon>Chordata</taxon>
        <taxon>Craniata</taxon>
        <taxon>Vertebrata</taxon>
        <taxon>Euteleostomi</taxon>
        <taxon>Mammalia</taxon>
        <taxon>Eutheria</taxon>
        <taxon>Euarchontoglires</taxon>
        <taxon>Glires</taxon>
        <taxon>Rodentia</taxon>
        <taxon>Hystricomorpha</taxon>
        <taxon>Caviidae</taxon>
        <taxon>Cavia</taxon>
    </lineage>
</organism>
<dbReference type="KEGG" id="cpoc:100726339"/>
<dbReference type="InParanoid" id="H0VV01"/>
<comment type="similarity">
    <text evidence="1">Belongs to the dynein light chain Tctex-type family.</text>
</comment>
<evidence type="ECO:0000313" key="4">
    <source>
        <dbReference type="Proteomes" id="UP000005447"/>
    </source>
</evidence>
<dbReference type="eggNOG" id="KOG4108">
    <property type="taxonomic scope" value="Eukaryota"/>
</dbReference>
<dbReference type="GO" id="GO:0005930">
    <property type="term" value="C:axoneme"/>
    <property type="evidence" value="ECO:0007669"/>
    <property type="project" value="Ensembl"/>
</dbReference>
<reference evidence="4" key="1">
    <citation type="journal article" date="2011" name="Nature">
        <title>A high-resolution map of human evolutionary constraint using 29 mammals.</title>
        <authorList>
            <person name="Lindblad-Toh K."/>
            <person name="Garber M."/>
            <person name="Zuk O."/>
            <person name="Lin M.F."/>
            <person name="Parker B.J."/>
            <person name="Washietl S."/>
            <person name="Kheradpour P."/>
            <person name="Ernst J."/>
            <person name="Jordan G."/>
            <person name="Mauceli E."/>
            <person name="Ward L.D."/>
            <person name="Lowe C.B."/>
            <person name="Holloway A.K."/>
            <person name="Clamp M."/>
            <person name="Gnerre S."/>
            <person name="Alfoldi J."/>
            <person name="Beal K."/>
            <person name="Chang J."/>
            <person name="Clawson H."/>
            <person name="Cuff J."/>
            <person name="Di Palma F."/>
            <person name="Fitzgerald S."/>
            <person name="Flicek P."/>
            <person name="Guttman M."/>
            <person name="Hubisz M.J."/>
            <person name="Jaffe D.B."/>
            <person name="Jungreis I."/>
            <person name="Kent W.J."/>
            <person name="Kostka D."/>
            <person name="Lara M."/>
            <person name="Martins A.L."/>
            <person name="Massingham T."/>
            <person name="Moltke I."/>
            <person name="Raney B.J."/>
            <person name="Rasmussen M.D."/>
            <person name="Robinson J."/>
            <person name="Stark A."/>
            <person name="Vilella A.J."/>
            <person name="Wen J."/>
            <person name="Xie X."/>
            <person name="Zody M.C."/>
            <person name="Baldwin J."/>
            <person name="Bloom T."/>
            <person name="Chin C.W."/>
            <person name="Heiman D."/>
            <person name="Nicol R."/>
            <person name="Nusbaum C."/>
            <person name="Young S."/>
            <person name="Wilkinson J."/>
            <person name="Worley K.C."/>
            <person name="Kovar C.L."/>
            <person name="Muzny D.M."/>
            <person name="Gibbs R.A."/>
            <person name="Cree A."/>
            <person name="Dihn H.H."/>
            <person name="Fowler G."/>
            <person name="Jhangiani S."/>
            <person name="Joshi V."/>
            <person name="Lee S."/>
            <person name="Lewis L.R."/>
            <person name="Nazareth L.V."/>
            <person name="Okwuonu G."/>
            <person name="Santibanez J."/>
            <person name="Warren W.C."/>
            <person name="Mardis E.R."/>
            <person name="Weinstock G.M."/>
            <person name="Wilson R.K."/>
            <person name="Delehaunty K."/>
            <person name="Dooling D."/>
            <person name="Fronik C."/>
            <person name="Fulton L."/>
            <person name="Fulton B."/>
            <person name="Graves T."/>
            <person name="Minx P."/>
            <person name="Sodergren E."/>
            <person name="Birney E."/>
            <person name="Margulies E.H."/>
            <person name="Herrero J."/>
            <person name="Green E.D."/>
            <person name="Haussler D."/>
            <person name="Siepel A."/>
            <person name="Goldman N."/>
            <person name="Pollard K.S."/>
            <person name="Pedersen J.S."/>
            <person name="Lander E.S."/>
            <person name="Kellis M."/>
        </authorList>
    </citation>
    <scope>NUCLEOTIDE SEQUENCE [LARGE SCALE GENOMIC DNA]</scope>
    <source>
        <strain evidence="4">2N</strain>
    </source>
</reference>
<dbReference type="FunCoup" id="H0VV01">
    <property type="interactions" value="41"/>
</dbReference>
<feature type="region of interest" description="Disordered" evidence="2">
    <location>
        <begin position="1"/>
        <end position="35"/>
    </location>
</feature>
<evidence type="ECO:0000256" key="2">
    <source>
        <dbReference type="SAM" id="MobiDB-lite"/>
    </source>
</evidence>